<name>R4UM05_COPFO</name>
<evidence type="ECO:0000313" key="1">
    <source>
        <dbReference type="EMBL" id="AGM32120.1"/>
    </source>
</evidence>
<dbReference type="EMBL" id="KC632306">
    <property type="protein sequence ID" value="AGM32120.1"/>
    <property type="molecule type" value="mRNA"/>
</dbReference>
<organism evidence="1">
    <name type="scientific">Coptotermes formosanus</name>
    <name type="common">Formosan subterranean termite</name>
    <dbReference type="NCBI Taxonomy" id="36987"/>
    <lineage>
        <taxon>Eukaryota</taxon>
        <taxon>Metazoa</taxon>
        <taxon>Ecdysozoa</taxon>
        <taxon>Arthropoda</taxon>
        <taxon>Hexapoda</taxon>
        <taxon>Insecta</taxon>
        <taxon>Pterygota</taxon>
        <taxon>Neoptera</taxon>
        <taxon>Polyneoptera</taxon>
        <taxon>Dictyoptera</taxon>
        <taxon>Blattodea</taxon>
        <taxon>Blattoidea</taxon>
        <taxon>Termitoidae</taxon>
        <taxon>Rhinotermitidae</taxon>
        <taxon>Coptotermes</taxon>
    </lineage>
</organism>
<proteinExistence type="evidence at transcript level"/>
<dbReference type="AlphaFoldDB" id="R4UM05"/>
<protein>
    <submittedName>
        <fullName evidence="1">Uncharacterized protein</fullName>
    </submittedName>
</protein>
<reference evidence="1" key="1">
    <citation type="submission" date="2013-02" db="EMBL/GenBank/DDBJ databases">
        <title>Immune-Related transcriptome of Coptotermes formosanus Shiraki workers: the defense mechanism.</title>
        <authorList>
            <person name="Hussain A."/>
            <person name="Li Y.F."/>
            <person name="Wen S.Y."/>
        </authorList>
    </citation>
    <scope>NUCLEOTIDE SEQUENCE</scope>
</reference>
<accession>R4UM05</accession>
<sequence>MSGPEKNPLLQLPTVAQERYQAALTKNQRLKGIIEAQKVIIDDLARSLPNFKEGRTEIEKQEASINEVNESINQSQEILLSLVNANSRDLPSASDLLKELFTTIRKAAIDIAIQESKKGSAAVAITDILSLEDQISNLVDSLEKSGMYPETKESHDKRLQSVHSHTSKIINFLKQIKSSMKTEP</sequence>